<feature type="transmembrane region" description="Helical" evidence="6">
    <location>
        <begin position="445"/>
        <end position="463"/>
    </location>
</feature>
<feature type="transmembrane region" description="Helical" evidence="6">
    <location>
        <begin position="132"/>
        <end position="154"/>
    </location>
</feature>
<keyword evidence="8" id="KW-1185">Reference proteome</keyword>
<evidence type="ECO:0000313" key="8">
    <source>
        <dbReference type="Proteomes" id="UP000319731"/>
    </source>
</evidence>
<evidence type="ECO:0000256" key="3">
    <source>
        <dbReference type="ARBA" id="ARBA00022692"/>
    </source>
</evidence>
<evidence type="ECO:0000256" key="6">
    <source>
        <dbReference type="SAM" id="Phobius"/>
    </source>
</evidence>
<accession>A0A507C4Q9</accession>
<gene>
    <name evidence="7" type="ORF">SmJEL517_g02995</name>
</gene>
<dbReference type="Pfam" id="PF13520">
    <property type="entry name" value="AA_permease_2"/>
    <property type="match status" value="1"/>
</dbReference>
<dbReference type="OrthoDB" id="10054429at2759"/>
<comment type="caution">
    <text evidence="7">The sequence shown here is derived from an EMBL/GenBank/DDBJ whole genome shotgun (WGS) entry which is preliminary data.</text>
</comment>
<feature type="transmembrane region" description="Helical" evidence="6">
    <location>
        <begin position="229"/>
        <end position="252"/>
    </location>
</feature>
<dbReference type="AlphaFoldDB" id="A0A507C4Q9"/>
<dbReference type="PIRSF" id="PIRSF006060">
    <property type="entry name" value="AA_transporter"/>
    <property type="match status" value="1"/>
</dbReference>
<evidence type="ECO:0000256" key="5">
    <source>
        <dbReference type="ARBA" id="ARBA00023136"/>
    </source>
</evidence>
<dbReference type="PANTHER" id="PTHR45649:SF26">
    <property type="entry name" value="OS04G0435100 PROTEIN"/>
    <property type="match status" value="1"/>
</dbReference>
<dbReference type="PANTHER" id="PTHR45649">
    <property type="entry name" value="AMINO-ACID PERMEASE BAT1"/>
    <property type="match status" value="1"/>
</dbReference>
<comment type="subcellular location">
    <subcellularLocation>
        <location evidence="1">Membrane</location>
        <topology evidence="1">Multi-pass membrane protein</topology>
    </subcellularLocation>
</comment>
<feature type="transmembrane region" description="Helical" evidence="6">
    <location>
        <begin position="475"/>
        <end position="498"/>
    </location>
</feature>
<feature type="transmembrane region" description="Helical" evidence="6">
    <location>
        <begin position="518"/>
        <end position="539"/>
    </location>
</feature>
<feature type="transmembrane region" description="Helical" evidence="6">
    <location>
        <begin position="362"/>
        <end position="381"/>
    </location>
</feature>
<keyword evidence="3 6" id="KW-0812">Transmembrane</keyword>
<evidence type="ECO:0008006" key="9">
    <source>
        <dbReference type="Google" id="ProtNLM"/>
    </source>
</evidence>
<feature type="transmembrane region" description="Helical" evidence="6">
    <location>
        <begin position="102"/>
        <end position="120"/>
    </location>
</feature>
<keyword evidence="5 6" id="KW-0472">Membrane</keyword>
<name>A0A507C4Q9_9FUNG</name>
<feature type="transmembrane region" description="Helical" evidence="6">
    <location>
        <begin position="417"/>
        <end position="439"/>
    </location>
</feature>
<protein>
    <recommendedName>
        <fullName evidence="9">Amino acid permease/ SLC12A domain-containing protein</fullName>
    </recommendedName>
</protein>
<dbReference type="GO" id="GO:0022857">
    <property type="term" value="F:transmembrane transporter activity"/>
    <property type="evidence" value="ECO:0007669"/>
    <property type="project" value="InterPro"/>
</dbReference>
<feature type="transmembrane region" description="Helical" evidence="6">
    <location>
        <begin position="310"/>
        <end position="332"/>
    </location>
</feature>
<dbReference type="GO" id="GO:0016020">
    <property type="term" value="C:membrane"/>
    <property type="evidence" value="ECO:0007669"/>
    <property type="project" value="UniProtKB-SubCell"/>
</dbReference>
<keyword evidence="2" id="KW-0813">Transport</keyword>
<dbReference type="RefSeq" id="XP_031025142.1">
    <property type="nucleotide sequence ID" value="XM_031168923.1"/>
</dbReference>
<evidence type="ECO:0000256" key="2">
    <source>
        <dbReference type="ARBA" id="ARBA00022448"/>
    </source>
</evidence>
<feature type="transmembrane region" description="Helical" evidence="6">
    <location>
        <begin position="72"/>
        <end position="95"/>
    </location>
</feature>
<dbReference type="EMBL" id="QEAO01000014">
    <property type="protein sequence ID" value="TPX34378.1"/>
    <property type="molecule type" value="Genomic_DNA"/>
</dbReference>
<feature type="transmembrane region" description="Helical" evidence="6">
    <location>
        <begin position="272"/>
        <end position="289"/>
    </location>
</feature>
<organism evidence="7 8">
    <name type="scientific">Synchytrium microbalum</name>
    <dbReference type="NCBI Taxonomy" id="1806994"/>
    <lineage>
        <taxon>Eukaryota</taxon>
        <taxon>Fungi</taxon>
        <taxon>Fungi incertae sedis</taxon>
        <taxon>Chytridiomycota</taxon>
        <taxon>Chytridiomycota incertae sedis</taxon>
        <taxon>Chytridiomycetes</taxon>
        <taxon>Synchytriales</taxon>
        <taxon>Synchytriaceae</taxon>
        <taxon>Synchytrium</taxon>
    </lineage>
</organism>
<evidence type="ECO:0000256" key="1">
    <source>
        <dbReference type="ARBA" id="ARBA00004141"/>
    </source>
</evidence>
<sequence>MEQDLSAINLSDLRASSITVSTEPRPKMSDEKKIETVPDVANPNVALSDEARLHQLGYKQELKRGLSLLSNFGIAFTILSIPTSLLPFIYFSLLAGGPRGMLITWPIVGVLSFIVGLSMSEIVSTYPTSGGLYYWSAQLAGPRLAPVFSYFTAWFNFLGQWALTSATAYVFGQQFAAMFYINGIFNVNDNDTTTYTYKGLVLAGAFICIVICTYVNSLPVYVLDAIGKICLFANVAGLLVIIVACAAGPGAAKVGVSDLFNSWANETGYPDAYAAYISILAACLTFSGYDSAAHLAEETGEVSTRGPKAILGAILLCFPIGWITIALVLSAIPPALYDSISAAPNTTSTVVDIFVGSVGNKGAIVLNVIMLFIALTCTYSLQATHMRQSFAFSRDAGLPFSHYLHYVDPKTQIPSRILGVLAVIDFLILLPLLQSLVFFSAVNSIGVIGTYICYGLPIGLRFARAHNFPKGPFNLGWWGIPNAAISLAYLIVASIALILPTSNVPLPPDTAVGDYLQLFNWAPVMVGGLLIILSIAWVAGVGKTFKGPKIDSVTASTFKGADFAAAGLEVGISAAELATEDKTLYDYVEEPITATI</sequence>
<dbReference type="GeneID" id="42004220"/>
<dbReference type="STRING" id="1806994.A0A507C4Q9"/>
<keyword evidence="4 6" id="KW-1133">Transmembrane helix</keyword>
<dbReference type="Proteomes" id="UP000319731">
    <property type="component" value="Unassembled WGS sequence"/>
</dbReference>
<reference evidence="7 8" key="1">
    <citation type="journal article" date="2019" name="Sci. Rep.">
        <title>Comparative genomics of chytrid fungi reveal insights into the obligate biotrophic and pathogenic lifestyle of Synchytrium endobioticum.</title>
        <authorList>
            <person name="van de Vossenberg B.T.L.H."/>
            <person name="Warris S."/>
            <person name="Nguyen H.D.T."/>
            <person name="van Gent-Pelzer M.P.E."/>
            <person name="Joly D.L."/>
            <person name="van de Geest H.C."/>
            <person name="Bonants P.J.M."/>
            <person name="Smith D.S."/>
            <person name="Levesque C.A."/>
            <person name="van der Lee T.A.J."/>
        </authorList>
    </citation>
    <scope>NUCLEOTIDE SEQUENCE [LARGE SCALE GENOMIC DNA]</scope>
    <source>
        <strain evidence="7 8">JEL517</strain>
    </source>
</reference>
<feature type="transmembrane region" description="Helical" evidence="6">
    <location>
        <begin position="161"/>
        <end position="181"/>
    </location>
</feature>
<proteinExistence type="predicted"/>
<feature type="transmembrane region" description="Helical" evidence="6">
    <location>
        <begin position="201"/>
        <end position="222"/>
    </location>
</feature>
<evidence type="ECO:0000256" key="4">
    <source>
        <dbReference type="ARBA" id="ARBA00022989"/>
    </source>
</evidence>
<evidence type="ECO:0000313" key="7">
    <source>
        <dbReference type="EMBL" id="TPX34378.1"/>
    </source>
</evidence>
<dbReference type="Gene3D" id="1.20.1740.10">
    <property type="entry name" value="Amino acid/polyamine transporter I"/>
    <property type="match status" value="1"/>
</dbReference>
<dbReference type="InterPro" id="IPR002293">
    <property type="entry name" value="AA/rel_permease1"/>
</dbReference>